<comment type="caution">
    <text evidence="3">The sequence shown here is derived from an EMBL/GenBank/DDBJ whole genome shotgun (WGS) entry which is preliminary data.</text>
</comment>
<organism evidence="3 4">
    <name type="scientific">Sporolactobacillus spathodeae</name>
    <dbReference type="NCBI Taxonomy" id="1465502"/>
    <lineage>
        <taxon>Bacteria</taxon>
        <taxon>Bacillati</taxon>
        <taxon>Bacillota</taxon>
        <taxon>Bacilli</taxon>
        <taxon>Bacillales</taxon>
        <taxon>Sporolactobacillaceae</taxon>
        <taxon>Sporolactobacillus</taxon>
    </lineage>
</organism>
<dbReference type="InterPro" id="IPR006669">
    <property type="entry name" value="MgtE_transporter"/>
</dbReference>
<evidence type="ECO:0000313" key="3">
    <source>
        <dbReference type="EMBL" id="MBM7658146.1"/>
    </source>
</evidence>
<proteinExistence type="predicted"/>
<dbReference type="Pfam" id="PF00571">
    <property type="entry name" value="CBS"/>
    <property type="match status" value="2"/>
</dbReference>
<feature type="domain" description="CBS" evidence="2">
    <location>
        <begin position="293"/>
        <end position="356"/>
    </location>
</feature>
<dbReference type="InterPro" id="IPR046342">
    <property type="entry name" value="CBS_dom_sf"/>
</dbReference>
<accession>A0ABS2Q8N5</accession>
<dbReference type="RefSeq" id="WP_239530055.1">
    <property type="nucleotide sequence ID" value="NZ_CBCRXA010000022.1"/>
</dbReference>
<dbReference type="PROSITE" id="PS51371">
    <property type="entry name" value="CBS"/>
    <property type="match status" value="2"/>
</dbReference>
<feature type="domain" description="CBS" evidence="2">
    <location>
        <begin position="357"/>
        <end position="411"/>
    </location>
</feature>
<dbReference type="Pfam" id="PF03448">
    <property type="entry name" value="MgtE_N"/>
    <property type="match status" value="1"/>
</dbReference>
<protein>
    <submittedName>
        <fullName evidence="3">CBS domain-containing protein/sporulation protein YlmC with PRC-barrel domain</fullName>
    </submittedName>
</protein>
<dbReference type="CDD" id="cd04606">
    <property type="entry name" value="CBS_pair_Mg_transporter"/>
    <property type="match status" value="1"/>
</dbReference>
<dbReference type="EMBL" id="JAFBEV010000012">
    <property type="protein sequence ID" value="MBM7658146.1"/>
    <property type="molecule type" value="Genomic_DNA"/>
</dbReference>
<keyword evidence="4" id="KW-1185">Reference proteome</keyword>
<dbReference type="InterPro" id="IPR006668">
    <property type="entry name" value="Mg_transptr_MgtE_intracell_dom"/>
</dbReference>
<dbReference type="Gene3D" id="1.25.60.10">
    <property type="entry name" value="MgtE N-terminal domain-like"/>
    <property type="match status" value="1"/>
</dbReference>
<dbReference type="PANTHER" id="PTHR43773:SF1">
    <property type="entry name" value="MAGNESIUM TRANSPORTER MGTE"/>
    <property type="match status" value="1"/>
</dbReference>
<keyword evidence="1" id="KW-0129">CBS domain</keyword>
<reference evidence="3 4" key="1">
    <citation type="submission" date="2021-01" db="EMBL/GenBank/DDBJ databases">
        <title>Genomic Encyclopedia of Type Strains, Phase IV (KMG-IV): sequencing the most valuable type-strain genomes for metagenomic binning, comparative biology and taxonomic classification.</title>
        <authorList>
            <person name="Goeker M."/>
        </authorList>
    </citation>
    <scope>NUCLEOTIDE SEQUENCE [LARGE SCALE GENOMIC DNA]</scope>
    <source>
        <strain evidence="3 4">DSM 100968</strain>
    </source>
</reference>
<evidence type="ECO:0000313" key="4">
    <source>
        <dbReference type="Proteomes" id="UP000823201"/>
    </source>
</evidence>
<dbReference type="InterPro" id="IPR038076">
    <property type="entry name" value="MgtE_N_sf"/>
</dbReference>
<evidence type="ECO:0000256" key="1">
    <source>
        <dbReference type="PROSITE-ProRule" id="PRU00703"/>
    </source>
</evidence>
<dbReference type="Proteomes" id="UP000823201">
    <property type="component" value="Unassembled WGS sequence"/>
</dbReference>
<dbReference type="SMART" id="SM00116">
    <property type="entry name" value="CBS"/>
    <property type="match status" value="2"/>
</dbReference>
<gene>
    <name evidence="3" type="ORF">JOC27_001599</name>
</gene>
<dbReference type="SUPFAM" id="SSF158791">
    <property type="entry name" value="MgtE N-terminal domain-like"/>
    <property type="match status" value="1"/>
</dbReference>
<sequence>MVLISKFYFSRVLGRPVYQSKEKNILGRIADLYVDTTFKRPKVVAIKLRGGATLDSSDVTILKDGSKYNFFCNELRGKDIRGGDSYLSLAETMLDKQIIDLDGRKVVRVNDLRLAVTSTGVFLIAVDVGTEGLLRRLDIALPLKKLVRIFHKSLPSKLILWDDVQTVESGQNGLKLAAQAKKIAILHPSDVADIIEDLDKDSQMSMFSALDEEKAADVLEEMEPDVQVKVLDNLSITKAADVLEKMPADEVADIFGVLDEDVVTNLLEEMNKEASDEVQELMEYPENTVGSLMATDFVCVTEAMTVAACFEKLRQEKPEMDTVFFLYVVDAANRLIGTVSLRDLAVANPQTEIRAIMETDFHWIYDDDSLSEMIEIISKYNLPAVAVLDHGREMSGIVIASDVLYYLLHKH</sequence>
<dbReference type="Gene3D" id="3.10.580.10">
    <property type="entry name" value="CBS-domain"/>
    <property type="match status" value="1"/>
</dbReference>
<dbReference type="PANTHER" id="PTHR43773">
    <property type="entry name" value="MAGNESIUM TRANSPORTER MGTE"/>
    <property type="match status" value="1"/>
</dbReference>
<dbReference type="SUPFAM" id="SSF54631">
    <property type="entry name" value="CBS-domain pair"/>
    <property type="match status" value="1"/>
</dbReference>
<name>A0ABS2Q8N5_9BACL</name>
<dbReference type="SMART" id="SM00924">
    <property type="entry name" value="MgtE_N"/>
    <property type="match status" value="1"/>
</dbReference>
<evidence type="ECO:0000259" key="2">
    <source>
        <dbReference type="PROSITE" id="PS51371"/>
    </source>
</evidence>
<dbReference type="InterPro" id="IPR000644">
    <property type="entry name" value="CBS_dom"/>
</dbReference>